<dbReference type="PROSITE" id="PS50994">
    <property type="entry name" value="INTEGRASE"/>
    <property type="match status" value="1"/>
</dbReference>
<dbReference type="InterPro" id="IPR036397">
    <property type="entry name" value="RNaseH_sf"/>
</dbReference>
<dbReference type="PANTHER" id="PTHR37984:SF5">
    <property type="entry name" value="PROTEIN NYNRIN-LIKE"/>
    <property type="match status" value="1"/>
</dbReference>
<keyword evidence="2" id="KW-0863">Zinc-finger</keyword>
<dbReference type="CDD" id="cd01647">
    <property type="entry name" value="RT_LTR"/>
    <property type="match status" value="1"/>
</dbReference>
<dbReference type="InterPro" id="IPR050951">
    <property type="entry name" value="Retrovirus_Pol_polyprotein"/>
</dbReference>
<evidence type="ECO:0000256" key="2">
    <source>
        <dbReference type="PROSITE-ProRule" id="PRU00047"/>
    </source>
</evidence>
<dbReference type="PANTHER" id="PTHR37984">
    <property type="entry name" value="PROTEIN CBG26694"/>
    <property type="match status" value="1"/>
</dbReference>
<dbReference type="Gene3D" id="3.10.10.10">
    <property type="entry name" value="HIV Type 1 Reverse Transcriptase, subunit A, domain 1"/>
    <property type="match status" value="1"/>
</dbReference>
<dbReference type="GO" id="GO:0015074">
    <property type="term" value="P:DNA integration"/>
    <property type="evidence" value="ECO:0007669"/>
    <property type="project" value="InterPro"/>
</dbReference>
<dbReference type="GO" id="GO:0008270">
    <property type="term" value="F:zinc ion binding"/>
    <property type="evidence" value="ECO:0007669"/>
    <property type="project" value="UniProtKB-KW"/>
</dbReference>
<dbReference type="Gene3D" id="3.30.420.10">
    <property type="entry name" value="Ribonuclease H-like superfamily/Ribonuclease H"/>
    <property type="match status" value="1"/>
</dbReference>
<keyword evidence="1" id="KW-0511">Multifunctional enzyme</keyword>
<evidence type="ECO:0000313" key="5">
    <source>
        <dbReference type="EMBL" id="GEZ60450.1"/>
    </source>
</evidence>
<name>A0A699ILW3_TANCI</name>
<dbReference type="InterPro" id="IPR041577">
    <property type="entry name" value="RT_RNaseH_2"/>
</dbReference>
<evidence type="ECO:0000259" key="3">
    <source>
        <dbReference type="PROSITE" id="PS50158"/>
    </source>
</evidence>
<dbReference type="Pfam" id="PF00078">
    <property type="entry name" value="RVT_1"/>
    <property type="match status" value="1"/>
</dbReference>
<dbReference type="GO" id="GO:0003824">
    <property type="term" value="F:catalytic activity"/>
    <property type="evidence" value="ECO:0007669"/>
    <property type="project" value="UniProtKB-KW"/>
</dbReference>
<dbReference type="AlphaFoldDB" id="A0A699ILW3"/>
<dbReference type="SUPFAM" id="SSF56672">
    <property type="entry name" value="DNA/RNA polymerases"/>
    <property type="match status" value="1"/>
</dbReference>
<gene>
    <name evidence="5" type="ORF">Tci_532423</name>
</gene>
<dbReference type="EMBL" id="BKCJ010299477">
    <property type="protein sequence ID" value="GEZ60450.1"/>
    <property type="molecule type" value="Genomic_DNA"/>
</dbReference>
<accession>A0A699ILW3</accession>
<dbReference type="InterPro" id="IPR043502">
    <property type="entry name" value="DNA/RNA_pol_sf"/>
</dbReference>
<dbReference type="PROSITE" id="PS50158">
    <property type="entry name" value="ZF_CCHC"/>
    <property type="match status" value="1"/>
</dbReference>
<reference evidence="5" key="1">
    <citation type="journal article" date="2019" name="Sci. Rep.">
        <title>Draft genome of Tanacetum cinerariifolium, the natural source of mosquito coil.</title>
        <authorList>
            <person name="Yamashiro T."/>
            <person name="Shiraishi A."/>
            <person name="Satake H."/>
            <person name="Nakayama K."/>
        </authorList>
    </citation>
    <scope>NUCLEOTIDE SEQUENCE</scope>
</reference>
<protein>
    <recommendedName>
        <fullName evidence="6">Reverse transcriptase domain-containing protein</fullName>
    </recommendedName>
</protein>
<dbReference type="InterPro" id="IPR012337">
    <property type="entry name" value="RNaseH-like_sf"/>
</dbReference>
<evidence type="ECO:0000256" key="1">
    <source>
        <dbReference type="ARBA" id="ARBA00023268"/>
    </source>
</evidence>
<dbReference type="SUPFAM" id="SSF53098">
    <property type="entry name" value="Ribonuclease H-like"/>
    <property type="match status" value="1"/>
</dbReference>
<organism evidence="5">
    <name type="scientific">Tanacetum cinerariifolium</name>
    <name type="common">Dalmatian daisy</name>
    <name type="synonym">Chrysanthemum cinerariifolium</name>
    <dbReference type="NCBI Taxonomy" id="118510"/>
    <lineage>
        <taxon>Eukaryota</taxon>
        <taxon>Viridiplantae</taxon>
        <taxon>Streptophyta</taxon>
        <taxon>Embryophyta</taxon>
        <taxon>Tracheophyta</taxon>
        <taxon>Spermatophyta</taxon>
        <taxon>Magnoliopsida</taxon>
        <taxon>eudicotyledons</taxon>
        <taxon>Gunneridae</taxon>
        <taxon>Pentapetalae</taxon>
        <taxon>asterids</taxon>
        <taxon>campanulids</taxon>
        <taxon>Asterales</taxon>
        <taxon>Asteraceae</taxon>
        <taxon>Asteroideae</taxon>
        <taxon>Anthemideae</taxon>
        <taxon>Anthemidinae</taxon>
        <taxon>Tanacetum</taxon>
    </lineage>
</organism>
<proteinExistence type="predicted"/>
<feature type="domain" description="CCHC-type" evidence="3">
    <location>
        <begin position="10"/>
        <end position="25"/>
    </location>
</feature>
<dbReference type="Gene3D" id="3.30.70.270">
    <property type="match status" value="1"/>
</dbReference>
<evidence type="ECO:0008006" key="6">
    <source>
        <dbReference type="Google" id="ProtNLM"/>
    </source>
</evidence>
<dbReference type="InterPro" id="IPR000477">
    <property type="entry name" value="RT_dom"/>
</dbReference>
<dbReference type="Pfam" id="PF17919">
    <property type="entry name" value="RT_RNaseH_2"/>
    <property type="match status" value="1"/>
</dbReference>
<dbReference type="InterPro" id="IPR001878">
    <property type="entry name" value="Znf_CCHC"/>
</dbReference>
<dbReference type="InterPro" id="IPR001584">
    <property type="entry name" value="Integrase_cat-core"/>
</dbReference>
<dbReference type="InterPro" id="IPR043128">
    <property type="entry name" value="Rev_trsase/Diguanyl_cyclase"/>
</dbReference>
<comment type="caution">
    <text evidence="5">The sequence shown here is derived from an EMBL/GenBank/DDBJ whole genome shotgun (WGS) entry which is preliminary data.</text>
</comment>
<keyword evidence="2" id="KW-0862">Zinc</keyword>
<feature type="domain" description="Integrase catalytic" evidence="4">
    <location>
        <begin position="251"/>
        <end position="449"/>
    </location>
</feature>
<keyword evidence="2" id="KW-0479">Metal-binding</keyword>
<dbReference type="GO" id="GO:0003676">
    <property type="term" value="F:nucleic acid binding"/>
    <property type="evidence" value="ECO:0007669"/>
    <property type="project" value="InterPro"/>
</dbReference>
<sequence length="551" mass="63083">MHHEGPCMVKCGNCKRVGHKTRDCKAAVAATAQRTTKVRQVIRLGTMKLRQELMQLEEELALIPTLSRIVRVPFGDKVLIIEGDRFNGGAKKADDKSGEKLLDDVPIVQDFPKVFLKYLPGLPPTRQVKFQIDLVPGVAPLQGSRVYSKIDLRSGYHELRVYEEDILKTMFRTRYGHYEFLVMLFGVTNTPAIFMDQMNRVCKSCLDKLMIVFIDDILIYSKNKKEHEGHLNHVIDSEGIHVDPAKLDSVKDWAPMTKLTQKSMKFDWGEKEEVAFHLLKKKLCSALILALPEGNENFVVYCDASHKGVGAILMQREKVKAYASRQLKKELNMRQRQWLELLSDYDCEICYHLGKENVVADALSQKERIKMLSLHKALGTQLDMSTTYHPQTGGQSERNIQTLEDMLRACVLDFKKGSDRHLPLVEFSYNNSYHTSIKAAPFEALYERKCRLPICWAKVGDSQLTGTEIIHETTEKIIQIKSRIQAACVRQKSYADMDCDVKHLNHSCIPIVKVRWNSMRGPEFIWESEDQMQKKYARLFANFAPVADVTS</sequence>
<evidence type="ECO:0000259" key="4">
    <source>
        <dbReference type="PROSITE" id="PS50994"/>
    </source>
</evidence>